<comment type="caution">
    <text evidence="3">The sequence shown here is derived from an EMBL/GenBank/DDBJ whole genome shotgun (WGS) entry which is preliminary data.</text>
</comment>
<dbReference type="SUPFAM" id="SSF53271">
    <property type="entry name" value="PRTase-like"/>
    <property type="match status" value="1"/>
</dbReference>
<evidence type="ECO:0000259" key="2">
    <source>
        <dbReference type="Pfam" id="PF00156"/>
    </source>
</evidence>
<dbReference type="PANTHER" id="PTHR47505">
    <property type="entry name" value="DNA UTILIZATION PROTEIN YHGH"/>
    <property type="match status" value="1"/>
</dbReference>
<dbReference type="Proteomes" id="UP000176544">
    <property type="component" value="Unassembled WGS sequence"/>
</dbReference>
<feature type="domain" description="Phosphoribosyltransferase" evidence="2">
    <location>
        <begin position="130"/>
        <end position="222"/>
    </location>
</feature>
<dbReference type="STRING" id="1797692.A3I33_02025"/>
<dbReference type="EMBL" id="MHJA01000029">
    <property type="protein sequence ID" value="OGY60540.1"/>
    <property type="molecule type" value="Genomic_DNA"/>
</dbReference>
<dbReference type="CDD" id="cd06223">
    <property type="entry name" value="PRTases_typeI"/>
    <property type="match status" value="1"/>
</dbReference>
<sequence length="227" mass="25808">MKRAMQRAWGYVLQIFFAPLCIACGKYLERSGNNDVLICNTCFDSIPIYRTVFYGPTFALVAVTSYDNEAVMKLLHFFKYRRFVNSVYTLDRLIKTYLAGLDFKKLIPENAVIIPVPLYKKRLRERGFNQAEEIAKILGKYLNLPVEGTLLLKIKDTPHQTTLKNKAERKESVKNSFAVYEKSNVVDKGVILVDDVYTSGATMNEAVKMLRRTGAKNIVGFVIAKTA</sequence>
<comment type="similarity">
    <text evidence="1">Belongs to the ComF/GntX family.</text>
</comment>
<organism evidence="3 4">
    <name type="scientific">Candidatus Colwellbacteria bacterium RIFCSPLOWO2_02_FULL_45_11</name>
    <dbReference type="NCBI Taxonomy" id="1797692"/>
    <lineage>
        <taxon>Bacteria</taxon>
        <taxon>Candidatus Colwelliibacteriota</taxon>
    </lineage>
</organism>
<dbReference type="Pfam" id="PF00156">
    <property type="entry name" value="Pribosyltran"/>
    <property type="match status" value="1"/>
</dbReference>
<dbReference type="AlphaFoldDB" id="A0A1G1Z9J4"/>
<name>A0A1G1Z9J4_9BACT</name>
<protein>
    <recommendedName>
        <fullName evidence="2">Phosphoribosyltransferase domain-containing protein</fullName>
    </recommendedName>
</protein>
<dbReference type="PANTHER" id="PTHR47505:SF1">
    <property type="entry name" value="DNA UTILIZATION PROTEIN YHGH"/>
    <property type="match status" value="1"/>
</dbReference>
<dbReference type="InterPro" id="IPR029057">
    <property type="entry name" value="PRTase-like"/>
</dbReference>
<evidence type="ECO:0000313" key="3">
    <source>
        <dbReference type="EMBL" id="OGY60540.1"/>
    </source>
</evidence>
<reference evidence="3 4" key="1">
    <citation type="journal article" date="2016" name="Nat. Commun.">
        <title>Thousands of microbial genomes shed light on interconnected biogeochemical processes in an aquifer system.</title>
        <authorList>
            <person name="Anantharaman K."/>
            <person name="Brown C.T."/>
            <person name="Hug L.A."/>
            <person name="Sharon I."/>
            <person name="Castelle C.J."/>
            <person name="Probst A.J."/>
            <person name="Thomas B.C."/>
            <person name="Singh A."/>
            <person name="Wilkins M.J."/>
            <person name="Karaoz U."/>
            <person name="Brodie E.L."/>
            <person name="Williams K.H."/>
            <person name="Hubbard S.S."/>
            <person name="Banfield J.F."/>
        </authorList>
    </citation>
    <scope>NUCLEOTIDE SEQUENCE [LARGE SCALE GENOMIC DNA]</scope>
</reference>
<evidence type="ECO:0000313" key="4">
    <source>
        <dbReference type="Proteomes" id="UP000176544"/>
    </source>
</evidence>
<evidence type="ECO:0000256" key="1">
    <source>
        <dbReference type="ARBA" id="ARBA00008007"/>
    </source>
</evidence>
<dbReference type="Gene3D" id="3.40.50.2020">
    <property type="match status" value="1"/>
</dbReference>
<dbReference type="InterPro" id="IPR000836">
    <property type="entry name" value="PRTase_dom"/>
</dbReference>
<dbReference type="InterPro" id="IPR051910">
    <property type="entry name" value="ComF/GntX_DNA_util-trans"/>
</dbReference>
<gene>
    <name evidence="3" type="ORF">A3I33_02025</name>
</gene>
<accession>A0A1G1Z9J4</accession>
<proteinExistence type="inferred from homology"/>